<keyword evidence="3" id="KW-1185">Reference proteome</keyword>
<organism evidence="2 3">
    <name type="scientific">Ameiurus melas</name>
    <name type="common">Black bullhead</name>
    <name type="synonym">Silurus melas</name>
    <dbReference type="NCBI Taxonomy" id="219545"/>
    <lineage>
        <taxon>Eukaryota</taxon>
        <taxon>Metazoa</taxon>
        <taxon>Chordata</taxon>
        <taxon>Craniata</taxon>
        <taxon>Vertebrata</taxon>
        <taxon>Euteleostomi</taxon>
        <taxon>Actinopterygii</taxon>
        <taxon>Neopterygii</taxon>
        <taxon>Teleostei</taxon>
        <taxon>Ostariophysi</taxon>
        <taxon>Siluriformes</taxon>
        <taxon>Ictaluridae</taxon>
        <taxon>Ameiurus</taxon>
    </lineage>
</organism>
<reference evidence="2 3" key="1">
    <citation type="submission" date="2020-02" db="EMBL/GenBank/DDBJ databases">
        <title>A chromosome-scale genome assembly of the black bullhead catfish (Ameiurus melas).</title>
        <authorList>
            <person name="Wen M."/>
            <person name="Zham M."/>
            <person name="Cabau C."/>
            <person name="Klopp C."/>
            <person name="Donnadieu C."/>
            <person name="Roques C."/>
            <person name="Bouchez O."/>
            <person name="Lampietro C."/>
            <person name="Jouanno E."/>
            <person name="Herpin A."/>
            <person name="Louis A."/>
            <person name="Berthelot C."/>
            <person name="Parey E."/>
            <person name="Roest-Crollius H."/>
            <person name="Braasch I."/>
            <person name="Postlethwait J."/>
            <person name="Robinson-Rechavi M."/>
            <person name="Echchiki A."/>
            <person name="Begum T."/>
            <person name="Montfort J."/>
            <person name="Schartl M."/>
            <person name="Bobe J."/>
            <person name="Guiguen Y."/>
        </authorList>
    </citation>
    <scope>NUCLEOTIDE SEQUENCE [LARGE SCALE GENOMIC DNA]</scope>
    <source>
        <strain evidence="2">M_S1</strain>
        <tissue evidence="2">Blood</tissue>
    </source>
</reference>
<evidence type="ECO:0000256" key="1">
    <source>
        <dbReference type="SAM" id="MobiDB-lite"/>
    </source>
</evidence>
<accession>A0A7J6B2Z7</accession>
<sequence>MFNSLQGRYTQHQMMHNLDSLSQGTSPKQQTIDQQEEQWAKRSQTQRAAKHRLKYFDPPEAVPQPKRHKIMQTSENHSEETSAQVVFDDYEGMTSFPKYF</sequence>
<evidence type="ECO:0000313" key="2">
    <source>
        <dbReference type="EMBL" id="KAF4089474.1"/>
    </source>
</evidence>
<name>A0A7J6B2Z7_AMEME</name>
<evidence type="ECO:0000313" key="3">
    <source>
        <dbReference type="Proteomes" id="UP000593565"/>
    </source>
</evidence>
<protein>
    <submittedName>
        <fullName evidence="2">Uncharacterized protein</fullName>
    </submittedName>
</protein>
<feature type="region of interest" description="Disordered" evidence="1">
    <location>
        <begin position="1"/>
        <end position="83"/>
    </location>
</feature>
<dbReference type="Proteomes" id="UP000593565">
    <property type="component" value="Unassembled WGS sequence"/>
</dbReference>
<dbReference type="AlphaFoldDB" id="A0A7J6B2Z7"/>
<gene>
    <name evidence="2" type="ORF">AMELA_G00066510</name>
</gene>
<proteinExistence type="predicted"/>
<dbReference type="EMBL" id="JAAGNN010000005">
    <property type="protein sequence ID" value="KAF4089474.1"/>
    <property type="molecule type" value="Genomic_DNA"/>
</dbReference>
<feature type="compositionally biased region" description="Polar residues" evidence="1">
    <location>
        <begin position="1"/>
        <end position="33"/>
    </location>
</feature>
<comment type="caution">
    <text evidence="2">The sequence shown here is derived from an EMBL/GenBank/DDBJ whole genome shotgun (WGS) entry which is preliminary data.</text>
</comment>